<name>A0A841QDK3_9PROT</name>
<sequence>MCSVFLKSYLYTKEYISISAQTRCRDESALQRAGKTTTPGCGVLLQACSCVHHVRIDSNQEGDSP</sequence>
<dbReference type="AlphaFoldDB" id="A0A841QDK3"/>
<protein>
    <submittedName>
        <fullName evidence="1">Uncharacterized protein</fullName>
    </submittedName>
</protein>
<dbReference type="Proteomes" id="UP000578000">
    <property type="component" value="Unassembled WGS sequence"/>
</dbReference>
<proteinExistence type="predicted"/>
<evidence type="ECO:0000313" key="2">
    <source>
        <dbReference type="Proteomes" id="UP000578000"/>
    </source>
</evidence>
<evidence type="ECO:0000313" key="1">
    <source>
        <dbReference type="EMBL" id="MBB6456354.1"/>
    </source>
</evidence>
<accession>A0A841QDK3</accession>
<organism evidence="1 2">
    <name type="scientific">Acetobacter lovaniensis</name>
    <dbReference type="NCBI Taxonomy" id="104100"/>
    <lineage>
        <taxon>Bacteria</taxon>
        <taxon>Pseudomonadati</taxon>
        <taxon>Pseudomonadota</taxon>
        <taxon>Alphaproteobacteria</taxon>
        <taxon>Acetobacterales</taxon>
        <taxon>Acetobacteraceae</taxon>
        <taxon>Acetobacter</taxon>
    </lineage>
</organism>
<gene>
    <name evidence="1" type="ORF">HNR55_000921</name>
</gene>
<comment type="caution">
    <text evidence="1">The sequence shown here is derived from an EMBL/GenBank/DDBJ whole genome shotgun (WGS) entry which is preliminary data.</text>
</comment>
<dbReference type="EMBL" id="JACHIE010000002">
    <property type="protein sequence ID" value="MBB6456354.1"/>
    <property type="molecule type" value="Genomic_DNA"/>
</dbReference>
<reference evidence="1 2" key="1">
    <citation type="submission" date="2020-08" db="EMBL/GenBank/DDBJ databases">
        <title>Genomic Encyclopedia of Type Strains, Phase IV (KMG-IV): sequencing the most valuable type-strain genomes for metagenomic binning, comparative biology and taxonomic classification.</title>
        <authorList>
            <person name="Goeker M."/>
        </authorList>
    </citation>
    <scope>NUCLEOTIDE SEQUENCE [LARGE SCALE GENOMIC DNA]</scope>
    <source>
        <strain evidence="1 2">DSM 4491</strain>
    </source>
</reference>
<keyword evidence="2" id="KW-1185">Reference proteome</keyword>